<dbReference type="Proteomes" id="UP000550729">
    <property type="component" value="Unassembled WGS sequence"/>
</dbReference>
<comment type="caution">
    <text evidence="2">The sequence shown here is derived from an EMBL/GenBank/DDBJ whole genome shotgun (WGS) entry which is preliminary data.</text>
</comment>
<organism evidence="2 3">
    <name type="scientific">Gordonia asplenii</name>
    <dbReference type="NCBI Taxonomy" id="2725283"/>
    <lineage>
        <taxon>Bacteria</taxon>
        <taxon>Bacillati</taxon>
        <taxon>Actinomycetota</taxon>
        <taxon>Actinomycetes</taxon>
        <taxon>Mycobacteriales</taxon>
        <taxon>Gordoniaceae</taxon>
        <taxon>Gordonia</taxon>
    </lineage>
</organism>
<sequence>MALRLVPRPESTAAQHAPPVDGTLALARIRGEHGVVTLGVTPDNAPRALTAAAAILAGGANPASKLRVGSRPWQTEVWELRRETGEMRFSGDRVAKALSRVKLYIAEVSTDPDADPKPAEVPELQDLSQQMFTDCAAALLRAGQHLQFSGESVLLISQDMDTLAMTWQPHSTREVSGQGKSWQIDDGSGERRRVDLKREMLVRCWLKDPEMGYNAESPVQAVMPSARILRALTRRISAEIDSRLAGNGLLVLPDSVQLAPGQMGQDGKATHDFMRALMQSMITPIQQPDSAAAVVPLVIQVPIEAVDKIQHIRFSSDFDQRTKELRDEEIRRIALGMDSAPEVLLGMGSGANHWCVDERTEILTRDGWKRQHDLAVGDVALTLNHDTGMSEWQPVLDVYRADVTDEPMRFIQTQRHNSLTTMNHRWPVIRQRNIDHLARDSREWTTSAELDVPHSIVTGAPNADTPTVAKHSDALVELIAWYWTEGNLGSKRRVTIAQSHTVNQHRVDRIRAALTDMFGPGRDTLRHAGAPAWREVVQANDNSHGGPVTVFKLNRQAGDLLTEHAPGRGKLVRREFVESLTRAQLELFIDVSCQGDGWHYRSGKLDIWQRNPRALEAFELALILSGRAVSTHQSDGGTVVAGLTSTRQRPGKDVNGRRPVVIEHYSGVVWCPVTENRTWFARRNGQTFYTGNSAWQIDESEAKFVIAPLAATVCHALTVGWLQPCTKQLGLDPRRYIVHYDLAALQLRPDRSADAREMYRDGALSVQAALRENGFDPEDQATELPPAMRANQPPAQPTVAPRPSSQSNPIPNQGQVP</sequence>
<evidence type="ECO:0000313" key="3">
    <source>
        <dbReference type="Proteomes" id="UP000550729"/>
    </source>
</evidence>
<keyword evidence="3" id="KW-1185">Reference proteome</keyword>
<dbReference type="RefSeq" id="WP_170193318.1">
    <property type="nucleotide sequence ID" value="NZ_JABBNB010000005.1"/>
</dbReference>
<reference evidence="2 3" key="1">
    <citation type="submission" date="2020-04" db="EMBL/GenBank/DDBJ databases">
        <title>Gordonia sp. nov. TBRC 11910.</title>
        <authorList>
            <person name="Suriyachadkun C."/>
        </authorList>
    </citation>
    <scope>NUCLEOTIDE SEQUENCE [LARGE SCALE GENOMIC DNA]</scope>
    <source>
        <strain evidence="2 3">TBRC 11910</strain>
    </source>
</reference>
<proteinExistence type="predicted"/>
<feature type="compositionally biased region" description="Polar residues" evidence="1">
    <location>
        <begin position="803"/>
        <end position="817"/>
    </location>
</feature>
<dbReference type="Gene3D" id="2.170.16.10">
    <property type="entry name" value="Hedgehog/Intein (Hint) domain"/>
    <property type="match status" value="1"/>
</dbReference>
<dbReference type="InterPro" id="IPR006141">
    <property type="entry name" value="Intein_N"/>
</dbReference>
<dbReference type="InterPro" id="IPR036844">
    <property type="entry name" value="Hint_dom_sf"/>
</dbReference>
<gene>
    <name evidence="2" type="ORF">HH308_06245</name>
</gene>
<protein>
    <submittedName>
        <fullName evidence="2">Uncharacterized protein</fullName>
    </submittedName>
</protein>
<dbReference type="SUPFAM" id="SSF51294">
    <property type="entry name" value="Hedgehog/intein (Hint) domain"/>
    <property type="match status" value="1"/>
</dbReference>
<dbReference type="EMBL" id="JABBNB010000005">
    <property type="protein sequence ID" value="NMO00812.1"/>
    <property type="molecule type" value="Genomic_DNA"/>
</dbReference>
<dbReference type="AlphaFoldDB" id="A0A848KRD3"/>
<feature type="region of interest" description="Disordered" evidence="1">
    <location>
        <begin position="770"/>
        <end position="817"/>
    </location>
</feature>
<accession>A0A848KRD3</accession>
<name>A0A848KRD3_9ACTN</name>
<dbReference type="PROSITE" id="PS50817">
    <property type="entry name" value="INTEIN_N_TER"/>
    <property type="match status" value="1"/>
</dbReference>
<evidence type="ECO:0000256" key="1">
    <source>
        <dbReference type="SAM" id="MobiDB-lite"/>
    </source>
</evidence>
<evidence type="ECO:0000313" key="2">
    <source>
        <dbReference type="EMBL" id="NMO00812.1"/>
    </source>
</evidence>
<dbReference type="GO" id="GO:0016539">
    <property type="term" value="P:intein-mediated protein splicing"/>
    <property type="evidence" value="ECO:0007669"/>
    <property type="project" value="InterPro"/>
</dbReference>